<reference evidence="11 12" key="1">
    <citation type="submission" date="2024-03" db="EMBL/GenBank/DDBJ databases">
        <title>The Acrasis kona genome and developmental transcriptomes reveal deep origins of eukaryotic multicellular pathways.</title>
        <authorList>
            <person name="Sheikh S."/>
            <person name="Fu C.-J."/>
            <person name="Brown M.W."/>
            <person name="Baldauf S.L."/>
        </authorList>
    </citation>
    <scope>NUCLEOTIDE SEQUENCE [LARGE SCALE GENOMIC DNA]</scope>
    <source>
        <strain evidence="11 12">ATCC MYA-3509</strain>
    </source>
</reference>
<dbReference type="Pfam" id="PF23089">
    <property type="entry name" value="ELAPOR1_C"/>
    <property type="match status" value="1"/>
</dbReference>
<feature type="compositionally biased region" description="Acidic residues" evidence="7">
    <location>
        <begin position="1090"/>
        <end position="1099"/>
    </location>
</feature>
<dbReference type="Gene3D" id="2.70.130.10">
    <property type="entry name" value="Mannose-6-phosphate receptor binding domain"/>
    <property type="match status" value="1"/>
</dbReference>
<evidence type="ECO:0000256" key="5">
    <source>
        <dbReference type="ARBA" id="ARBA00023157"/>
    </source>
</evidence>
<evidence type="ECO:0000256" key="7">
    <source>
        <dbReference type="SAM" id="MobiDB-lite"/>
    </source>
</evidence>
<sequence>MTPLFKITLLFIVCVLYTCAADGPVSNSTNVVLVNATLTPTPTPKIGASPTNAPAPIINVPTIPPTAPDCKPEDIGSMYSDCDKSTNTMTVLYYKKIPCKKELPSPSITVPCNLNCDNGQILEAPNTACTKCPPGGVSFSEGININNWSSLSDPNLSTTCIGRHCKRSKEDSRVPLGWVSHPSGEYIHSGNNQPDSVKLVLAYTADVVRESGQVIFTYKVDAEHGSDGLIFYVDSKVVLPLTSTTKEYTTVKYALTHGYHKLEWRYVKNAAISKGKDRAQVKSIQIVGTKHHDSKCTPCQPGTFSSVQGGDVCLPCPSFTFSASNNTVTCQNCPPDQYSLGGATQCIPRPTCQPSDYYSDYTACKNGKRKLTFKLKQPAICKPDPSTAPKDKDQVDCAKCPLGLYRDDQDNCVACSGESEYRSQVDQKCKTCEAGNAAIKYLRYDQDWLNEHLSLPSDWVTMCKEGCEHDKRGFFISNDHVTLQRYIQSGGSPNSGDLNTLRFSVNLYTFGRISFQYEISQNVSDPEESATLSFYVDSVAVAWIDGESGPSSDGSGTFTTSLIPPGNHTLFFGFERFDSYDDYASLKIKNIIIQGESTGASHECEKCMAGFKCSAKTNQFTPCQPGEFSNEGSENCGQCPPGTYNNQYAQPYSCMQCPSGTNSIGHGNVDCIDQCSYNVPGTKIFYDLTKFDSPQNSKLEFNAIGPVNLITNSTSDSDAEFELYISMCNRFNISESTSFCNTNQIGLDQMVDRLGLHSPDSRVLNSYACVQNDDTSFDVGYMPAYTALPDSESSDQFVDPSKRADGIKLEFTSQEVCLSTNETIIDQQDSNVQNRIQYESTHGDLHFYKTIIHFICDPDAGFGKLVPAKSSPNSIVELNSKCKIQLQWNSMYACPICTIYDYETIHGQCDSNGYRVNRLYKKPESKCNPFGKLPNGVDPNGIIPSQFNFTIACPICTINDAELVITKCVDGYSTHRYIWKEPKNCTDGNFKLPEPKVVPCDSVDLSKFAAALILVVVSVVFVGLIAGYVIMYRRHQQLYKNYQMLQESDGKELSEVEVFGRDDDDDDDVSDDDMGFESRNKKSGKKDFDSGDDEIESRV</sequence>
<protein>
    <recommendedName>
        <fullName evidence="10">MRH domain-containing protein</fullName>
    </recommendedName>
</protein>
<feature type="compositionally biased region" description="Basic and acidic residues" evidence="7">
    <location>
        <begin position="1076"/>
        <end position="1089"/>
    </location>
</feature>
<organism evidence="11 12">
    <name type="scientific">Acrasis kona</name>
    <dbReference type="NCBI Taxonomy" id="1008807"/>
    <lineage>
        <taxon>Eukaryota</taxon>
        <taxon>Discoba</taxon>
        <taxon>Heterolobosea</taxon>
        <taxon>Tetramitia</taxon>
        <taxon>Eutetramitia</taxon>
        <taxon>Acrasidae</taxon>
        <taxon>Acrasis</taxon>
    </lineage>
</organism>
<proteinExistence type="inferred from homology"/>
<keyword evidence="8" id="KW-1133">Transmembrane helix</keyword>
<dbReference type="SMART" id="SM01411">
    <property type="entry name" value="Ephrin_rec_like"/>
    <property type="match status" value="3"/>
</dbReference>
<feature type="region of interest" description="Disordered" evidence="7">
    <location>
        <begin position="1056"/>
        <end position="1099"/>
    </location>
</feature>
<evidence type="ECO:0000256" key="1">
    <source>
        <dbReference type="ARBA" id="ARBA00004251"/>
    </source>
</evidence>
<accession>A0AAW2YSK8</accession>
<feature type="signal peptide" evidence="9">
    <location>
        <begin position="1"/>
        <end position="20"/>
    </location>
</feature>
<evidence type="ECO:0000256" key="9">
    <source>
        <dbReference type="SAM" id="SignalP"/>
    </source>
</evidence>
<comment type="similarity">
    <text evidence="2">Belongs to the ELAPOR family.</text>
</comment>
<dbReference type="Proteomes" id="UP001431209">
    <property type="component" value="Unassembled WGS sequence"/>
</dbReference>
<name>A0AAW2YSK8_9EUKA</name>
<dbReference type="InterPro" id="IPR009011">
    <property type="entry name" value="Man6P_isomerase_rcpt-bd_dom_sf"/>
</dbReference>
<keyword evidence="5" id="KW-1015">Disulfide bond</keyword>
<dbReference type="InterPro" id="IPR044865">
    <property type="entry name" value="MRH_dom"/>
</dbReference>
<evidence type="ECO:0000313" key="11">
    <source>
        <dbReference type="EMBL" id="KAL0480069.1"/>
    </source>
</evidence>
<dbReference type="InterPro" id="IPR056606">
    <property type="entry name" value="Elapor1/2_C"/>
</dbReference>
<dbReference type="InterPro" id="IPR039181">
    <property type="entry name" value="Elapor1/2"/>
</dbReference>
<dbReference type="Gene3D" id="2.10.50.10">
    <property type="entry name" value="Tumor Necrosis Factor Receptor, subunit A, domain 2"/>
    <property type="match status" value="1"/>
</dbReference>
<dbReference type="SUPFAM" id="SSF57184">
    <property type="entry name" value="Growth factor receptor domain"/>
    <property type="match status" value="2"/>
</dbReference>
<evidence type="ECO:0000259" key="10">
    <source>
        <dbReference type="PROSITE" id="PS51914"/>
    </source>
</evidence>
<evidence type="ECO:0000256" key="3">
    <source>
        <dbReference type="ARBA" id="ARBA00022475"/>
    </source>
</evidence>
<feature type="domain" description="MRH" evidence="10">
    <location>
        <begin position="673"/>
        <end position="896"/>
    </location>
</feature>
<dbReference type="PANTHER" id="PTHR22727">
    <property type="entry name" value="PROTEIN CBG13728"/>
    <property type="match status" value="1"/>
</dbReference>
<keyword evidence="12" id="KW-1185">Reference proteome</keyword>
<keyword evidence="8" id="KW-0472">Membrane</keyword>
<keyword evidence="4 9" id="KW-0732">Signal</keyword>
<dbReference type="PROSITE" id="PS51914">
    <property type="entry name" value="MRH"/>
    <property type="match status" value="1"/>
</dbReference>
<keyword evidence="8" id="KW-0812">Transmembrane</keyword>
<evidence type="ECO:0000256" key="8">
    <source>
        <dbReference type="SAM" id="Phobius"/>
    </source>
</evidence>
<dbReference type="AlphaFoldDB" id="A0AAW2YSK8"/>
<evidence type="ECO:0000313" key="12">
    <source>
        <dbReference type="Proteomes" id="UP001431209"/>
    </source>
</evidence>
<keyword evidence="6" id="KW-0325">Glycoprotein</keyword>
<dbReference type="EMBL" id="JAOPGA020000623">
    <property type="protein sequence ID" value="KAL0480069.1"/>
    <property type="molecule type" value="Genomic_DNA"/>
</dbReference>
<dbReference type="PANTHER" id="PTHR22727:SF15">
    <property type="entry name" value="MRH DOMAIN-CONTAINING PROTEIN"/>
    <property type="match status" value="1"/>
</dbReference>
<keyword evidence="3" id="KW-1003">Cell membrane</keyword>
<comment type="caution">
    <text evidence="11">The sequence shown here is derived from an EMBL/GenBank/DDBJ whole genome shotgun (WGS) entry which is preliminary data.</text>
</comment>
<comment type="subcellular location">
    <subcellularLocation>
        <location evidence="1">Cell membrane</location>
        <topology evidence="1">Single-pass type I membrane protein</topology>
    </subcellularLocation>
</comment>
<dbReference type="GO" id="GO:0005886">
    <property type="term" value="C:plasma membrane"/>
    <property type="evidence" value="ECO:0007669"/>
    <property type="project" value="UniProtKB-SubCell"/>
</dbReference>
<evidence type="ECO:0000256" key="4">
    <source>
        <dbReference type="ARBA" id="ARBA00022729"/>
    </source>
</evidence>
<gene>
    <name evidence="11" type="ORF">AKO1_010943</name>
</gene>
<feature type="chain" id="PRO_5043677331" description="MRH domain-containing protein" evidence="9">
    <location>
        <begin position="21"/>
        <end position="1099"/>
    </location>
</feature>
<feature type="transmembrane region" description="Helical" evidence="8">
    <location>
        <begin position="1008"/>
        <end position="1031"/>
    </location>
</feature>
<dbReference type="InterPro" id="IPR009030">
    <property type="entry name" value="Growth_fac_rcpt_cys_sf"/>
</dbReference>
<evidence type="ECO:0000256" key="2">
    <source>
        <dbReference type="ARBA" id="ARBA00007627"/>
    </source>
</evidence>
<dbReference type="SUPFAM" id="SSF50911">
    <property type="entry name" value="Mannose 6-phosphate receptor domain"/>
    <property type="match status" value="1"/>
</dbReference>
<evidence type="ECO:0000256" key="6">
    <source>
        <dbReference type="ARBA" id="ARBA00023180"/>
    </source>
</evidence>
<feature type="compositionally biased region" description="Acidic residues" evidence="7">
    <location>
        <begin position="1062"/>
        <end position="1075"/>
    </location>
</feature>